<dbReference type="GeneID" id="39987157"/>
<sequence>MLASEELLLAHARERRTEDVLREAEALECSLSGAELGPSSLLLRVLVTAYLVHNDVVNATLALRRWAAVGVDEHEESERVALECVARHCGRYAYGEAFRAALRGCCSGRIGGSAVGAADVVGCLTNCLLDCLAARHLHQRRNFHGDAVGVDGHAASLGVAPEELETRLQRVREDELRRMRSEVGRGSSEKRCDMLRCIMQVGKTI</sequence>
<keyword evidence="2" id="KW-1185">Reference proteome</keyword>
<dbReference type="VEuPathDB" id="TriTrypDB:TM35_000231370"/>
<evidence type="ECO:0000313" key="1">
    <source>
        <dbReference type="EMBL" id="ORC87166.1"/>
    </source>
</evidence>
<reference evidence="1 2" key="1">
    <citation type="submission" date="2017-03" db="EMBL/GenBank/DDBJ databases">
        <title>An alternative strategy for trypanosome survival in the mammalian bloodstream revealed through genome and transcriptome analysis of the ubiquitous bovine parasite Trypanosoma (Megatrypanum) theileri.</title>
        <authorList>
            <person name="Kelly S."/>
            <person name="Ivens A."/>
            <person name="Mott A."/>
            <person name="O'Neill E."/>
            <person name="Emms D."/>
            <person name="Macleod O."/>
            <person name="Voorheis P."/>
            <person name="Matthews J."/>
            <person name="Matthews K."/>
            <person name="Carrington M."/>
        </authorList>
    </citation>
    <scope>NUCLEOTIDE SEQUENCE [LARGE SCALE GENOMIC DNA]</scope>
    <source>
        <strain evidence="1">Edinburgh</strain>
    </source>
</reference>
<dbReference type="EMBL" id="NBCO01000023">
    <property type="protein sequence ID" value="ORC87166.1"/>
    <property type="molecule type" value="Genomic_DNA"/>
</dbReference>
<gene>
    <name evidence="1" type="ORF">TM35_000231370</name>
</gene>
<accession>A0A1X0NR29</accession>
<name>A0A1X0NR29_9TRYP</name>
<dbReference type="Proteomes" id="UP000192257">
    <property type="component" value="Unassembled WGS sequence"/>
</dbReference>
<protein>
    <submittedName>
        <fullName evidence="1">Uncharacterized protein</fullName>
    </submittedName>
</protein>
<evidence type="ECO:0000313" key="2">
    <source>
        <dbReference type="Proteomes" id="UP000192257"/>
    </source>
</evidence>
<dbReference type="AlphaFoldDB" id="A0A1X0NR29"/>
<proteinExistence type="predicted"/>
<comment type="caution">
    <text evidence="1">The sequence shown here is derived from an EMBL/GenBank/DDBJ whole genome shotgun (WGS) entry which is preliminary data.</text>
</comment>
<dbReference type="OrthoDB" id="239907at2759"/>
<dbReference type="RefSeq" id="XP_028881232.1">
    <property type="nucleotide sequence ID" value="XM_029027377.1"/>
</dbReference>
<organism evidence="1 2">
    <name type="scientific">Trypanosoma theileri</name>
    <dbReference type="NCBI Taxonomy" id="67003"/>
    <lineage>
        <taxon>Eukaryota</taxon>
        <taxon>Discoba</taxon>
        <taxon>Euglenozoa</taxon>
        <taxon>Kinetoplastea</taxon>
        <taxon>Metakinetoplastina</taxon>
        <taxon>Trypanosomatida</taxon>
        <taxon>Trypanosomatidae</taxon>
        <taxon>Trypanosoma</taxon>
    </lineage>
</organism>